<comment type="caution">
    <text evidence="1">The sequence shown here is derived from an EMBL/GenBank/DDBJ whole genome shotgun (WGS) entry which is preliminary data.</text>
</comment>
<accession>A0A4Z2FS81</accession>
<proteinExistence type="predicted"/>
<dbReference type="EMBL" id="SRLO01000930">
    <property type="protein sequence ID" value="TNN44008.1"/>
    <property type="molecule type" value="Genomic_DNA"/>
</dbReference>
<protein>
    <submittedName>
        <fullName evidence="1">Uncharacterized protein</fullName>
    </submittedName>
</protein>
<sequence length="108" mass="12093">MIPKPIPVGRSESLESKLRGVYLKNRMSRVTMQAPSARTRLGRLPKYTIRTPIMPIPGAVYYGAMKDEENASQSPPLSDIKKTKLPDCVLQSARLRGADVILRVTDWL</sequence>
<organism evidence="1 2">
    <name type="scientific">Liparis tanakae</name>
    <name type="common">Tanaka's snailfish</name>
    <dbReference type="NCBI Taxonomy" id="230148"/>
    <lineage>
        <taxon>Eukaryota</taxon>
        <taxon>Metazoa</taxon>
        <taxon>Chordata</taxon>
        <taxon>Craniata</taxon>
        <taxon>Vertebrata</taxon>
        <taxon>Euteleostomi</taxon>
        <taxon>Actinopterygii</taxon>
        <taxon>Neopterygii</taxon>
        <taxon>Teleostei</taxon>
        <taxon>Neoteleostei</taxon>
        <taxon>Acanthomorphata</taxon>
        <taxon>Eupercaria</taxon>
        <taxon>Perciformes</taxon>
        <taxon>Cottioidei</taxon>
        <taxon>Cottales</taxon>
        <taxon>Liparidae</taxon>
        <taxon>Liparis</taxon>
    </lineage>
</organism>
<dbReference type="Proteomes" id="UP000314294">
    <property type="component" value="Unassembled WGS sequence"/>
</dbReference>
<reference evidence="1 2" key="1">
    <citation type="submission" date="2019-03" db="EMBL/GenBank/DDBJ databases">
        <title>First draft genome of Liparis tanakae, snailfish: a comprehensive survey of snailfish specific genes.</title>
        <authorList>
            <person name="Kim W."/>
            <person name="Song I."/>
            <person name="Jeong J.-H."/>
            <person name="Kim D."/>
            <person name="Kim S."/>
            <person name="Ryu S."/>
            <person name="Song J.Y."/>
            <person name="Lee S.K."/>
        </authorList>
    </citation>
    <scope>NUCLEOTIDE SEQUENCE [LARGE SCALE GENOMIC DNA]</scope>
    <source>
        <tissue evidence="1">Muscle</tissue>
    </source>
</reference>
<gene>
    <name evidence="1" type="ORF">EYF80_045802</name>
</gene>
<keyword evidence="2" id="KW-1185">Reference proteome</keyword>
<evidence type="ECO:0000313" key="2">
    <source>
        <dbReference type="Proteomes" id="UP000314294"/>
    </source>
</evidence>
<dbReference type="AlphaFoldDB" id="A0A4Z2FS81"/>
<evidence type="ECO:0000313" key="1">
    <source>
        <dbReference type="EMBL" id="TNN44008.1"/>
    </source>
</evidence>
<name>A0A4Z2FS81_9TELE</name>